<dbReference type="Gramene" id="ONK77597">
    <property type="protein sequence ID" value="ONK77597"/>
    <property type="gene ID" value="A4U43_C02F8330"/>
</dbReference>
<protein>
    <submittedName>
        <fullName evidence="2">Uncharacterized protein</fullName>
    </submittedName>
</protein>
<gene>
    <name evidence="2" type="ORF">A4U43_C02F8330</name>
</gene>
<organism evidence="2 3">
    <name type="scientific">Asparagus officinalis</name>
    <name type="common">Garden asparagus</name>
    <dbReference type="NCBI Taxonomy" id="4686"/>
    <lineage>
        <taxon>Eukaryota</taxon>
        <taxon>Viridiplantae</taxon>
        <taxon>Streptophyta</taxon>
        <taxon>Embryophyta</taxon>
        <taxon>Tracheophyta</taxon>
        <taxon>Spermatophyta</taxon>
        <taxon>Magnoliopsida</taxon>
        <taxon>Liliopsida</taxon>
        <taxon>Asparagales</taxon>
        <taxon>Asparagaceae</taxon>
        <taxon>Asparagoideae</taxon>
        <taxon>Asparagus</taxon>
    </lineage>
</organism>
<evidence type="ECO:0000256" key="1">
    <source>
        <dbReference type="SAM" id="MobiDB-lite"/>
    </source>
</evidence>
<evidence type="ECO:0000313" key="2">
    <source>
        <dbReference type="EMBL" id="ONK77597.1"/>
    </source>
</evidence>
<reference evidence="3" key="1">
    <citation type="journal article" date="2017" name="Nat. Commun.">
        <title>The asparagus genome sheds light on the origin and evolution of a young Y chromosome.</title>
        <authorList>
            <person name="Harkess A."/>
            <person name="Zhou J."/>
            <person name="Xu C."/>
            <person name="Bowers J.E."/>
            <person name="Van der Hulst R."/>
            <person name="Ayyampalayam S."/>
            <person name="Mercati F."/>
            <person name="Riccardi P."/>
            <person name="McKain M.R."/>
            <person name="Kakrana A."/>
            <person name="Tang H."/>
            <person name="Ray J."/>
            <person name="Groenendijk J."/>
            <person name="Arikit S."/>
            <person name="Mathioni S.M."/>
            <person name="Nakano M."/>
            <person name="Shan H."/>
            <person name="Telgmann-Rauber A."/>
            <person name="Kanno A."/>
            <person name="Yue Z."/>
            <person name="Chen H."/>
            <person name="Li W."/>
            <person name="Chen Y."/>
            <person name="Xu X."/>
            <person name="Zhang Y."/>
            <person name="Luo S."/>
            <person name="Chen H."/>
            <person name="Gao J."/>
            <person name="Mao Z."/>
            <person name="Pires J.C."/>
            <person name="Luo M."/>
            <person name="Kudrna D."/>
            <person name="Wing R.A."/>
            <person name="Meyers B.C."/>
            <person name="Yi K."/>
            <person name="Kong H."/>
            <person name="Lavrijsen P."/>
            <person name="Sunseri F."/>
            <person name="Falavigna A."/>
            <person name="Ye Y."/>
            <person name="Leebens-Mack J.H."/>
            <person name="Chen G."/>
        </authorList>
    </citation>
    <scope>NUCLEOTIDE SEQUENCE [LARGE SCALE GENOMIC DNA]</scope>
    <source>
        <strain evidence="3">cv. DH0086</strain>
    </source>
</reference>
<feature type="compositionally biased region" description="Low complexity" evidence="1">
    <location>
        <begin position="62"/>
        <end position="71"/>
    </location>
</feature>
<sequence length="149" mass="16190">MRDSASVIPTVDIFSASLDLIELLSLHNGVRTCDRLPPSPLEVEPARVLLRVPVGPAERRPAPALEPQAAPTFFPHADSPGSRAPDGASPPATHPSPAPPRLTRERDASDGRIRHDDRRRRGLERFLDGDLRRRGLLLLHAEVAVAFGA</sequence>
<dbReference type="AlphaFoldDB" id="A0A5P1FJM6"/>
<evidence type="ECO:0000313" key="3">
    <source>
        <dbReference type="Proteomes" id="UP000243459"/>
    </source>
</evidence>
<accession>A0A5P1FJM6</accession>
<proteinExistence type="predicted"/>
<name>A0A5P1FJM6_ASPOF</name>
<feature type="region of interest" description="Disordered" evidence="1">
    <location>
        <begin position="58"/>
        <end position="116"/>
    </location>
</feature>
<dbReference type="EMBL" id="CM007382">
    <property type="protein sequence ID" value="ONK77597.1"/>
    <property type="molecule type" value="Genomic_DNA"/>
</dbReference>
<feature type="compositionally biased region" description="Basic and acidic residues" evidence="1">
    <location>
        <begin position="102"/>
        <end position="116"/>
    </location>
</feature>
<keyword evidence="3" id="KW-1185">Reference proteome</keyword>
<dbReference type="Proteomes" id="UP000243459">
    <property type="component" value="Chromosome 2"/>
</dbReference>